<dbReference type="GO" id="GO:0005254">
    <property type="term" value="F:chloride channel activity"/>
    <property type="evidence" value="ECO:0007669"/>
    <property type="project" value="InterPro"/>
</dbReference>
<evidence type="ECO:0000256" key="2">
    <source>
        <dbReference type="ARBA" id="ARBA00022448"/>
    </source>
</evidence>
<gene>
    <name evidence="10" type="ORF">GCM10011379_52750</name>
</gene>
<evidence type="ECO:0008006" key="12">
    <source>
        <dbReference type="Google" id="ProtNLM"/>
    </source>
</evidence>
<feature type="transmembrane region" description="Helical" evidence="9">
    <location>
        <begin position="44"/>
        <end position="62"/>
    </location>
</feature>
<dbReference type="PANTHER" id="PTHR33281">
    <property type="entry name" value="UPF0187 PROTEIN YNEE"/>
    <property type="match status" value="1"/>
</dbReference>
<keyword evidence="7 9" id="KW-0472">Membrane</keyword>
<feature type="transmembrane region" description="Helical" evidence="9">
    <location>
        <begin position="21"/>
        <end position="38"/>
    </location>
</feature>
<dbReference type="EMBL" id="BMIB01000006">
    <property type="protein sequence ID" value="GGH81016.1"/>
    <property type="molecule type" value="Genomic_DNA"/>
</dbReference>
<comment type="similarity">
    <text evidence="8">Belongs to the anion channel-forming bestrophin (TC 1.A.46) family.</text>
</comment>
<evidence type="ECO:0000256" key="8">
    <source>
        <dbReference type="ARBA" id="ARBA00034708"/>
    </source>
</evidence>
<reference evidence="10" key="2">
    <citation type="submission" date="2020-09" db="EMBL/GenBank/DDBJ databases">
        <authorList>
            <person name="Sun Q."/>
            <person name="Zhou Y."/>
        </authorList>
    </citation>
    <scope>NUCLEOTIDE SEQUENCE</scope>
    <source>
        <strain evidence="10">CGMCC 1.15290</strain>
    </source>
</reference>
<keyword evidence="3" id="KW-1003">Cell membrane</keyword>
<evidence type="ECO:0000256" key="5">
    <source>
        <dbReference type="ARBA" id="ARBA00022989"/>
    </source>
</evidence>
<dbReference type="GO" id="GO:0005886">
    <property type="term" value="C:plasma membrane"/>
    <property type="evidence" value="ECO:0007669"/>
    <property type="project" value="UniProtKB-SubCell"/>
</dbReference>
<comment type="caution">
    <text evidence="10">The sequence shown here is derived from an EMBL/GenBank/DDBJ whole genome shotgun (WGS) entry which is preliminary data.</text>
</comment>
<accession>A0A917J3S1</accession>
<keyword evidence="11" id="KW-1185">Reference proteome</keyword>
<keyword evidence="2" id="KW-0813">Transport</keyword>
<organism evidence="10 11">
    <name type="scientific">Filimonas zeae</name>
    <dbReference type="NCBI Taxonomy" id="1737353"/>
    <lineage>
        <taxon>Bacteria</taxon>
        <taxon>Pseudomonadati</taxon>
        <taxon>Bacteroidota</taxon>
        <taxon>Chitinophagia</taxon>
        <taxon>Chitinophagales</taxon>
        <taxon>Chitinophagaceae</taxon>
        <taxon>Filimonas</taxon>
    </lineage>
</organism>
<evidence type="ECO:0000256" key="9">
    <source>
        <dbReference type="SAM" id="Phobius"/>
    </source>
</evidence>
<evidence type="ECO:0000256" key="1">
    <source>
        <dbReference type="ARBA" id="ARBA00004651"/>
    </source>
</evidence>
<dbReference type="Pfam" id="PF25539">
    <property type="entry name" value="Bestrophin_2"/>
    <property type="match status" value="1"/>
</dbReference>
<keyword evidence="6" id="KW-0406">Ion transport</keyword>
<evidence type="ECO:0000313" key="10">
    <source>
        <dbReference type="EMBL" id="GGH81016.1"/>
    </source>
</evidence>
<dbReference type="RefSeq" id="WP_188958254.1">
    <property type="nucleotide sequence ID" value="NZ_BMIB01000006.1"/>
</dbReference>
<protein>
    <recommendedName>
        <fullName evidence="12">Bestrophin, RFP-TM, chloride channel</fullName>
    </recommendedName>
</protein>
<evidence type="ECO:0000256" key="4">
    <source>
        <dbReference type="ARBA" id="ARBA00022692"/>
    </source>
</evidence>
<evidence type="ECO:0000313" key="11">
    <source>
        <dbReference type="Proteomes" id="UP000627292"/>
    </source>
</evidence>
<dbReference type="PANTHER" id="PTHR33281:SF19">
    <property type="entry name" value="VOLTAGE-DEPENDENT ANION CHANNEL-FORMING PROTEIN YNEE"/>
    <property type="match status" value="1"/>
</dbReference>
<dbReference type="InterPro" id="IPR044669">
    <property type="entry name" value="YneE/VCCN1/2-like"/>
</dbReference>
<dbReference type="Proteomes" id="UP000627292">
    <property type="component" value="Unassembled WGS sequence"/>
</dbReference>
<sequence length="302" mass="35225">MTISPTYRFIRVLQYTWKMDLLIFFSCVMVYYVDTYIIERFFILPPIIPTVLGPAIAFFVGFNNNQAYDRWWEARKIWGALVNDSRTWARNVLCYVIPAEDDTQTELMKQQMVKRHIAFIYALKTALRPQNDVTYRKYLSDEELGLIESHSNMHNAVLLLQSRDLETLSRMGYIDGFRYLELNKMLVAFTDSMGMAERIKNTVFPTIYIFFTKAFIWLFTIMITMVCSREIGLWSIVMGSIVGSVFHITHFNGQTLMDPFSTLTTSMPLNQISRTIEINLLEMLGEKDIPAPVKPINNEYVM</sequence>
<dbReference type="AlphaFoldDB" id="A0A917J3S1"/>
<feature type="transmembrane region" description="Helical" evidence="9">
    <location>
        <begin position="203"/>
        <end position="225"/>
    </location>
</feature>
<name>A0A917J3S1_9BACT</name>
<evidence type="ECO:0000256" key="6">
    <source>
        <dbReference type="ARBA" id="ARBA00023065"/>
    </source>
</evidence>
<reference evidence="10" key="1">
    <citation type="journal article" date="2014" name="Int. J. Syst. Evol. Microbiol.">
        <title>Complete genome sequence of Corynebacterium casei LMG S-19264T (=DSM 44701T), isolated from a smear-ripened cheese.</title>
        <authorList>
            <consortium name="US DOE Joint Genome Institute (JGI-PGF)"/>
            <person name="Walter F."/>
            <person name="Albersmeier A."/>
            <person name="Kalinowski J."/>
            <person name="Ruckert C."/>
        </authorList>
    </citation>
    <scope>NUCLEOTIDE SEQUENCE</scope>
    <source>
        <strain evidence="10">CGMCC 1.15290</strain>
    </source>
</reference>
<evidence type="ECO:0000256" key="7">
    <source>
        <dbReference type="ARBA" id="ARBA00023136"/>
    </source>
</evidence>
<comment type="subcellular location">
    <subcellularLocation>
        <location evidence="1">Cell membrane</location>
        <topology evidence="1">Multi-pass membrane protein</topology>
    </subcellularLocation>
</comment>
<feature type="transmembrane region" description="Helical" evidence="9">
    <location>
        <begin position="231"/>
        <end position="249"/>
    </location>
</feature>
<proteinExistence type="inferred from homology"/>
<keyword evidence="4 9" id="KW-0812">Transmembrane</keyword>
<keyword evidence="5 9" id="KW-1133">Transmembrane helix</keyword>
<evidence type="ECO:0000256" key="3">
    <source>
        <dbReference type="ARBA" id="ARBA00022475"/>
    </source>
</evidence>